<dbReference type="InterPro" id="IPR016032">
    <property type="entry name" value="Sig_transdc_resp-reg_C-effctor"/>
</dbReference>
<dbReference type="GO" id="GO:0003677">
    <property type="term" value="F:DNA binding"/>
    <property type="evidence" value="ECO:0007669"/>
    <property type="project" value="UniProtKB-KW"/>
</dbReference>
<dbReference type="Pfam" id="PF25872">
    <property type="entry name" value="HTH_77"/>
    <property type="match status" value="1"/>
</dbReference>
<comment type="similarity">
    <text evidence="1">Belongs to the AfsR/DnrI/RedD regulatory family.</text>
</comment>
<dbReference type="RefSeq" id="WP_133902600.1">
    <property type="nucleotide sequence ID" value="NZ_SOCP01000004.1"/>
</dbReference>
<dbReference type="SUPFAM" id="SSF52540">
    <property type="entry name" value="P-loop containing nucleoside triphosphate hydrolases"/>
    <property type="match status" value="1"/>
</dbReference>
<dbReference type="InterPro" id="IPR001867">
    <property type="entry name" value="OmpR/PhoB-type_DNA-bd"/>
</dbReference>
<comment type="caution">
    <text evidence="5">The sequence shown here is derived from an EMBL/GenBank/DDBJ whole genome shotgun (WGS) entry which is preliminary data.</text>
</comment>
<reference evidence="5 6" key="1">
    <citation type="submission" date="2019-03" db="EMBL/GenBank/DDBJ databases">
        <title>Genomic Encyclopedia of Archaeal and Bacterial Type Strains, Phase II (KMG-II): from individual species to whole genera.</title>
        <authorList>
            <person name="Goeker M."/>
        </authorList>
    </citation>
    <scope>NUCLEOTIDE SEQUENCE [LARGE SCALE GENOMIC DNA]</scope>
    <source>
        <strain evidence="5 6">DSM 45499</strain>
    </source>
</reference>
<protein>
    <submittedName>
        <fullName evidence="5">Putative ATPase</fullName>
    </submittedName>
</protein>
<dbReference type="Pfam" id="PF03704">
    <property type="entry name" value="BTAD"/>
    <property type="match status" value="1"/>
</dbReference>
<dbReference type="InterPro" id="IPR036388">
    <property type="entry name" value="WH-like_DNA-bd_sf"/>
</dbReference>
<dbReference type="AlphaFoldDB" id="A0A4R7VUB0"/>
<name>A0A4R7VUB0_9PSEU</name>
<evidence type="ECO:0000313" key="5">
    <source>
        <dbReference type="EMBL" id="TDV53543.1"/>
    </source>
</evidence>
<gene>
    <name evidence="5" type="ORF">CLV71_10411</name>
</gene>
<accession>A0A4R7VUB0</accession>
<dbReference type="InterPro" id="IPR027417">
    <property type="entry name" value="P-loop_NTPase"/>
</dbReference>
<dbReference type="SUPFAM" id="SSF46894">
    <property type="entry name" value="C-terminal effector domain of the bipartite response regulators"/>
    <property type="match status" value="1"/>
</dbReference>
<evidence type="ECO:0000256" key="2">
    <source>
        <dbReference type="ARBA" id="ARBA00023125"/>
    </source>
</evidence>
<evidence type="ECO:0000313" key="6">
    <source>
        <dbReference type="Proteomes" id="UP000294927"/>
    </source>
</evidence>
<dbReference type="EMBL" id="SOCP01000004">
    <property type="protein sequence ID" value="TDV53543.1"/>
    <property type="molecule type" value="Genomic_DNA"/>
</dbReference>
<proteinExistence type="inferred from homology"/>
<dbReference type="PANTHER" id="PTHR47691">
    <property type="entry name" value="REGULATOR-RELATED"/>
    <property type="match status" value="1"/>
</dbReference>
<organism evidence="5 6">
    <name type="scientific">Actinophytocola oryzae</name>
    <dbReference type="NCBI Taxonomy" id="502181"/>
    <lineage>
        <taxon>Bacteria</taxon>
        <taxon>Bacillati</taxon>
        <taxon>Actinomycetota</taxon>
        <taxon>Actinomycetes</taxon>
        <taxon>Pseudonocardiales</taxon>
        <taxon>Pseudonocardiaceae</taxon>
    </lineage>
</organism>
<dbReference type="GO" id="GO:0000160">
    <property type="term" value="P:phosphorelay signal transduction system"/>
    <property type="evidence" value="ECO:0007669"/>
    <property type="project" value="InterPro"/>
</dbReference>
<evidence type="ECO:0000259" key="3">
    <source>
        <dbReference type="SMART" id="SM00862"/>
    </source>
</evidence>
<feature type="domain" description="Bacterial transcriptional activator" evidence="4">
    <location>
        <begin position="91"/>
        <end position="235"/>
    </location>
</feature>
<dbReference type="InterPro" id="IPR011990">
    <property type="entry name" value="TPR-like_helical_dom_sf"/>
</dbReference>
<dbReference type="GO" id="GO:0006355">
    <property type="term" value="P:regulation of DNA-templated transcription"/>
    <property type="evidence" value="ECO:0007669"/>
    <property type="project" value="InterPro"/>
</dbReference>
<feature type="domain" description="OmpR/PhoB-type" evidence="3">
    <location>
        <begin position="15"/>
        <end position="84"/>
    </location>
</feature>
<dbReference type="InterPro" id="IPR058852">
    <property type="entry name" value="HTH_77"/>
</dbReference>
<dbReference type="SUPFAM" id="SSF48452">
    <property type="entry name" value="TPR-like"/>
    <property type="match status" value="2"/>
</dbReference>
<dbReference type="PANTHER" id="PTHR47691:SF3">
    <property type="entry name" value="HTH-TYPE TRANSCRIPTIONAL REGULATOR RV0890C-RELATED"/>
    <property type="match status" value="1"/>
</dbReference>
<dbReference type="SMART" id="SM00862">
    <property type="entry name" value="Trans_reg_C"/>
    <property type="match status" value="1"/>
</dbReference>
<sequence>MTVELTVLSRVAFRGREITGPRLRGLLALLAAEPGGCGVARLVDGLWQDDRPDNPTKALQILVSRLRAQLGDEVIARTPTGYRLALGEDQVDAQAVLHHAAQAARHARAGDHGQALHHAEAGLALWDGPPKPDEAHDPLADLRAERAVTHRTLTRARAVALARLGRHAEAVGPLTDLAVEYPRDEEILLALLGSEAATKSPAAAMARYDAYRRALRDELGADPGPALRQAHQDLLRDDQPSVRHGVAHEPNPLLGRDADLEAVAELLASARVVSVVGPGGLGKTRLAHAVGRASTRRTVHFVSLAGVAEDGDVAAEVASAVGAAEFTRVDPVAGVAESLGASALLVLDNCEHVLARAADLVATLVAMTRDLRILTTSRARLGLSSESVYPLPELDQATTEELFRQRARAARPGVDLPDAPVAQLCAHLDGLPLAVELAAARVRVMSVTEINRRLADRFALLRGGRRDAPQRHQTLQAVVDWSWQLLDADGRAALRALAVLPGGFTADAADRVLGRDSLDTLDNLVDQSLLKVADTREGTRFRMLETVREFGAARLAESGDTDRVIDGLFAWTREVARRHLDAPFGPDPVPGTDYLRVEQDNLLLALRHGLDRGDGASVASAVAVLAALWSVDGNYLRAASLCDDAAQLFAHYRPAPEHVEITRVAITLPLLNALAIRSAATARMLYALRRLPTAEPDTAVRATAVVLAEPGVFAPDQAVLRALFDGGRPQVAAIAGLILSYAAEQAGDLPAAIEVCAPLLTAWGTNATPWLWILALSRLGELTLRVERGEDALGYFTQSVRLLDRIGAHRDVVGVYWGMMLANLRLGRLDDAEHWLGRATVDNAGSPEDDVEAGTFMFVLAARAELALARGEVDEGLRLWRRAAAALDPGKHTDVDRDEAETLRPWALETEAGAVAAHARYDRLDLVPELMAELPRQLALLLSSPIERPPIYIGEQQLAGAVLVALGIADITRGATGSGVRLVALAERLDFVRSFRPTPTVADVRDAVENADGPAYAAAVSEYAGLDRDGLRAAALAVLGTRVSAGGPA</sequence>
<dbReference type="Gene3D" id="1.10.10.10">
    <property type="entry name" value="Winged helix-like DNA-binding domain superfamily/Winged helix DNA-binding domain"/>
    <property type="match status" value="1"/>
</dbReference>
<keyword evidence="6" id="KW-1185">Reference proteome</keyword>
<keyword evidence="2" id="KW-0238">DNA-binding</keyword>
<evidence type="ECO:0000259" key="4">
    <source>
        <dbReference type="SMART" id="SM01043"/>
    </source>
</evidence>
<dbReference type="OrthoDB" id="9812579at2"/>
<dbReference type="InterPro" id="IPR005158">
    <property type="entry name" value="BTAD"/>
</dbReference>
<dbReference type="Proteomes" id="UP000294927">
    <property type="component" value="Unassembled WGS sequence"/>
</dbReference>
<evidence type="ECO:0000256" key="1">
    <source>
        <dbReference type="ARBA" id="ARBA00005820"/>
    </source>
</evidence>
<dbReference type="Gene3D" id="1.25.40.10">
    <property type="entry name" value="Tetratricopeptide repeat domain"/>
    <property type="match status" value="2"/>
</dbReference>
<dbReference type="SMART" id="SM01043">
    <property type="entry name" value="BTAD"/>
    <property type="match status" value="1"/>
</dbReference>